<reference evidence="3" key="1">
    <citation type="submission" date="2022-11" db="UniProtKB">
        <authorList>
            <consortium name="WormBaseParasite"/>
        </authorList>
    </citation>
    <scope>IDENTIFICATION</scope>
</reference>
<keyword evidence="2" id="KW-1185">Reference proteome</keyword>
<dbReference type="Proteomes" id="UP000887565">
    <property type="component" value="Unplaced"/>
</dbReference>
<evidence type="ECO:0000313" key="2">
    <source>
        <dbReference type="Proteomes" id="UP000887565"/>
    </source>
</evidence>
<feature type="compositionally biased region" description="Polar residues" evidence="1">
    <location>
        <begin position="103"/>
        <end position="113"/>
    </location>
</feature>
<organism evidence="2 3">
    <name type="scientific">Romanomermis culicivorax</name>
    <name type="common">Nematode worm</name>
    <dbReference type="NCBI Taxonomy" id="13658"/>
    <lineage>
        <taxon>Eukaryota</taxon>
        <taxon>Metazoa</taxon>
        <taxon>Ecdysozoa</taxon>
        <taxon>Nematoda</taxon>
        <taxon>Enoplea</taxon>
        <taxon>Dorylaimia</taxon>
        <taxon>Mermithida</taxon>
        <taxon>Mermithoidea</taxon>
        <taxon>Mermithidae</taxon>
        <taxon>Romanomermis</taxon>
    </lineage>
</organism>
<evidence type="ECO:0000256" key="1">
    <source>
        <dbReference type="SAM" id="MobiDB-lite"/>
    </source>
</evidence>
<dbReference type="AlphaFoldDB" id="A0A915HJV6"/>
<feature type="region of interest" description="Disordered" evidence="1">
    <location>
        <begin position="102"/>
        <end position="136"/>
    </location>
</feature>
<dbReference type="WBParaSite" id="nRc.2.0.1.t01729-RA">
    <property type="protein sequence ID" value="nRc.2.0.1.t01729-RA"/>
    <property type="gene ID" value="nRc.2.0.1.g01729"/>
</dbReference>
<sequence length="192" mass="21710">IFCVHISQVFCKCFSVAHKKGRRILAEKISLLISNFVDESEPKMPIESDNAKRHPNLLNPKPSTPCHSQPLFSSEEGPFNIESQIASSVNSTEQDHFSREDFFSTNNNQQSIANPFKRNFPKSADDTDPSSTRSIFDNVDLISSKKRSSISGKHEGGDMSFDVEPKRQKTLMLKKQAKLTFAKKLDEFKMDP</sequence>
<evidence type="ECO:0000313" key="3">
    <source>
        <dbReference type="WBParaSite" id="nRc.2.0.1.t01729-RA"/>
    </source>
</evidence>
<accession>A0A915HJV6</accession>
<protein>
    <submittedName>
        <fullName evidence="3">Uncharacterized protein</fullName>
    </submittedName>
</protein>
<name>A0A915HJV6_ROMCU</name>
<proteinExistence type="predicted"/>